<evidence type="ECO:0000256" key="1">
    <source>
        <dbReference type="SAM" id="SignalP"/>
    </source>
</evidence>
<proteinExistence type="predicted"/>
<protein>
    <submittedName>
        <fullName evidence="2">Uncharacterized protein</fullName>
    </submittedName>
</protein>
<dbReference type="HOGENOM" id="CLU_1165254_0_0_12"/>
<evidence type="ECO:0000313" key="2">
    <source>
        <dbReference type="EMBL" id="AEJ61078.1"/>
    </source>
</evidence>
<dbReference type="RefSeq" id="WP_014624455.1">
    <property type="nucleotide sequence ID" value="NC_017583.1"/>
</dbReference>
<accession>G0GB54</accession>
<dbReference type="EMBL" id="CP002903">
    <property type="protein sequence ID" value="AEJ61078.1"/>
    <property type="molecule type" value="Genomic_DNA"/>
</dbReference>
<dbReference type="KEGG" id="stq:Spith_0803"/>
<name>G0GB54_WINT7</name>
<reference evidence="2 3" key="1">
    <citation type="submission" date="2011-06" db="EMBL/GenBank/DDBJ databases">
        <title>The complete genome of Spirochaeta thermophila DSM 6578.</title>
        <authorList>
            <consortium name="US DOE Joint Genome Institute (JGI-PGF)"/>
            <person name="Lucas S."/>
            <person name="Lapidus A."/>
            <person name="Bruce D."/>
            <person name="Goodwin L."/>
            <person name="Pitluck S."/>
            <person name="Peters L."/>
            <person name="Kyrpides N."/>
            <person name="Mavromatis K."/>
            <person name="Ivanova N."/>
            <person name="Mikailova N."/>
            <person name="Pagani I."/>
            <person name="Chertkov O."/>
            <person name="Detter J.C."/>
            <person name="Tapia R."/>
            <person name="Han C."/>
            <person name="Land M."/>
            <person name="Hauser L."/>
            <person name="Markowitz V."/>
            <person name="Cheng J.-F."/>
            <person name="Hugenholtz P."/>
            <person name="Woyke T."/>
            <person name="Wu D."/>
            <person name="Spring S."/>
            <person name="Merkhoffer B."/>
            <person name="Schneider S."/>
            <person name="Klenk H.-P."/>
            <person name="Eisen J.A."/>
        </authorList>
    </citation>
    <scope>NUCLEOTIDE SEQUENCE [LARGE SCALE GENOMIC DNA]</scope>
    <source>
        <strain evidence="3">ATCC 700085 / DSM 6578 / Z-1203</strain>
    </source>
</reference>
<dbReference type="OrthoDB" id="359943at2"/>
<organism evidence="2 3">
    <name type="scientific">Winmispira thermophila (strain ATCC 700085 / DSM 6578 / Z-1203)</name>
    <name type="common">Spirochaeta thermophila</name>
    <dbReference type="NCBI Taxonomy" id="869211"/>
    <lineage>
        <taxon>Bacteria</taxon>
        <taxon>Pseudomonadati</taxon>
        <taxon>Spirochaetota</taxon>
        <taxon>Spirochaetia</taxon>
        <taxon>Winmispirales</taxon>
        <taxon>Winmispiraceae</taxon>
        <taxon>Winmispira</taxon>
    </lineage>
</organism>
<dbReference type="AlphaFoldDB" id="G0GB54"/>
<feature type="chain" id="PRO_5003400091" evidence="1">
    <location>
        <begin position="22"/>
        <end position="238"/>
    </location>
</feature>
<feature type="signal peptide" evidence="1">
    <location>
        <begin position="1"/>
        <end position="21"/>
    </location>
</feature>
<keyword evidence="3" id="KW-1185">Reference proteome</keyword>
<evidence type="ECO:0000313" key="3">
    <source>
        <dbReference type="Proteomes" id="UP000007254"/>
    </source>
</evidence>
<gene>
    <name evidence="2" type="ordered locus">Spith_0803</name>
</gene>
<sequence>MKHSYLFAILVGLVLSGSIVAQTVIAQDDFFSMGQWRPAYGIWTASGSLLQSDVKAGMARIDRPLPQTGVFLIEFVVKYVDGGYKGDRGRVTGPYHGGFGIHIGVDKPAPGKAWGNGRSYLLWLNYDDVVPPTSVHYGFRGQVYRSFSNSEMELMPEYNVEIYPREVVLENLDYLQYPLPVKIRVDTSTGEIRVYHPVETSYYYYFHLDPSLLKGSYVSFRTNSLAVEIDDFKVTKIR</sequence>
<keyword evidence="1" id="KW-0732">Signal</keyword>
<dbReference type="Proteomes" id="UP000007254">
    <property type="component" value="Chromosome"/>
</dbReference>